<feature type="domain" description="DUF4189" evidence="2">
    <location>
        <begin position="23"/>
        <end position="123"/>
    </location>
</feature>
<protein>
    <recommendedName>
        <fullName evidence="2">DUF4189 domain-containing protein</fullName>
    </recommendedName>
</protein>
<keyword evidence="1" id="KW-0732">Signal</keyword>
<proteinExistence type="predicted"/>
<comment type="caution">
    <text evidence="3">The sequence shown here is derived from an EMBL/GenBank/DDBJ whole genome shotgun (WGS) entry which is preliminary data.</text>
</comment>
<dbReference type="AlphaFoldDB" id="A0A1Y2JTL1"/>
<dbReference type="RefSeq" id="WP_085399336.1">
    <property type="nucleotide sequence ID" value="NZ_NAFL01000221.1"/>
</dbReference>
<evidence type="ECO:0000259" key="2">
    <source>
        <dbReference type="Pfam" id="PF13827"/>
    </source>
</evidence>
<feature type="chain" id="PRO_5012734213" description="DUF4189 domain-containing protein" evidence="1">
    <location>
        <begin position="21"/>
        <end position="124"/>
    </location>
</feature>
<organism evidence="3 4">
    <name type="scientific">Bradyrhizobium japonicum</name>
    <dbReference type="NCBI Taxonomy" id="375"/>
    <lineage>
        <taxon>Bacteria</taxon>
        <taxon>Pseudomonadati</taxon>
        <taxon>Pseudomonadota</taxon>
        <taxon>Alphaproteobacteria</taxon>
        <taxon>Hyphomicrobiales</taxon>
        <taxon>Nitrobacteraceae</taxon>
        <taxon>Bradyrhizobium</taxon>
    </lineage>
</organism>
<name>A0A1Y2JTL1_BRAJP</name>
<dbReference type="Pfam" id="PF13827">
    <property type="entry name" value="DUF4189"/>
    <property type="match status" value="1"/>
</dbReference>
<evidence type="ECO:0000256" key="1">
    <source>
        <dbReference type="SAM" id="SignalP"/>
    </source>
</evidence>
<dbReference type="InterPro" id="IPR025240">
    <property type="entry name" value="DUF4189"/>
</dbReference>
<dbReference type="Proteomes" id="UP000193335">
    <property type="component" value="Unassembled WGS sequence"/>
</dbReference>
<reference evidence="3 4" key="1">
    <citation type="submission" date="2017-03" db="EMBL/GenBank/DDBJ databases">
        <title>Whole genome sequences of fourteen strains of Bradyrhizobium canariense and one strain of Bradyrhizobium japonicum isolated from Lupinus (Papilionoideae: Genisteae) species in Algeria.</title>
        <authorList>
            <person name="Crovadore J."/>
            <person name="Chekireb D."/>
            <person name="Brachmann A."/>
            <person name="Chablais R."/>
            <person name="Cochard B."/>
            <person name="Lefort F."/>
        </authorList>
    </citation>
    <scope>NUCLEOTIDE SEQUENCE [LARGE SCALE GENOMIC DNA]</scope>
    <source>
        <strain evidence="3 4">UBMA197</strain>
    </source>
</reference>
<feature type="signal peptide" evidence="1">
    <location>
        <begin position="1"/>
        <end position="20"/>
    </location>
</feature>
<dbReference type="EMBL" id="NAFL01000221">
    <property type="protein sequence ID" value="OSJ35210.1"/>
    <property type="molecule type" value="Genomic_DNA"/>
</dbReference>
<evidence type="ECO:0000313" key="3">
    <source>
        <dbReference type="EMBL" id="OSJ35210.1"/>
    </source>
</evidence>
<sequence length="124" mass="13481">MRKLIIGVLALFISNTTAFAGSGAIAYSKADDVVGVSHGCRSQKHAKRWALLDCRRKGGSDCQIEAYESNACAAVAIGNGRRLGRGWWSHPLREFEEELSQQGALAGCNETGDEDCKLRAWVCH</sequence>
<evidence type="ECO:0000313" key="4">
    <source>
        <dbReference type="Proteomes" id="UP000193335"/>
    </source>
</evidence>
<gene>
    <name evidence="3" type="ORF">BSZ19_09350</name>
</gene>
<accession>A0A1Y2JTL1</accession>